<dbReference type="GO" id="GO:0030170">
    <property type="term" value="F:pyridoxal phosphate binding"/>
    <property type="evidence" value="ECO:0007669"/>
    <property type="project" value="InterPro"/>
</dbReference>
<feature type="domain" description="Aminotransferase class I/classII large" evidence="3">
    <location>
        <begin position="23"/>
        <end position="353"/>
    </location>
</feature>
<reference evidence="4 5" key="1">
    <citation type="journal article" date="2013" name="Genome Announc.">
        <title>Draft Genome Sequence of Desulfotignum phosphitoxidans DSM 13687 Strain FiPS-3.</title>
        <authorList>
            <person name="Poehlein A."/>
            <person name="Daniel R."/>
            <person name="Simeonova D.D."/>
        </authorList>
    </citation>
    <scope>NUCLEOTIDE SEQUENCE [LARGE SCALE GENOMIC DNA]</scope>
    <source>
        <strain evidence="4 5">DSM 13687</strain>
    </source>
</reference>
<dbReference type="PANTHER" id="PTHR42885:SF1">
    <property type="entry name" value="THREONINE-PHOSPHATE DECARBOXYLASE"/>
    <property type="match status" value="1"/>
</dbReference>
<keyword evidence="2" id="KW-0663">Pyridoxal phosphate</keyword>
<dbReference type="PANTHER" id="PTHR42885">
    <property type="entry name" value="HISTIDINOL-PHOSPHATE AMINOTRANSFERASE-RELATED"/>
    <property type="match status" value="1"/>
</dbReference>
<dbReference type="SUPFAM" id="SSF53383">
    <property type="entry name" value="PLP-dependent transferases"/>
    <property type="match status" value="1"/>
</dbReference>
<keyword evidence="5" id="KW-1185">Reference proteome</keyword>
<accession>S0FWD1</accession>
<protein>
    <submittedName>
        <fullName evidence="4">Threonine-phosphate decarboxylase CobD</fullName>
        <ecNumber evidence="4">4.1.1.81</ecNumber>
    </submittedName>
</protein>
<evidence type="ECO:0000256" key="1">
    <source>
        <dbReference type="ARBA" id="ARBA00001933"/>
    </source>
</evidence>
<evidence type="ECO:0000259" key="3">
    <source>
        <dbReference type="Pfam" id="PF00155"/>
    </source>
</evidence>
<dbReference type="InterPro" id="IPR015424">
    <property type="entry name" value="PyrdxlP-dep_Trfase"/>
</dbReference>
<proteinExistence type="predicted"/>
<dbReference type="GO" id="GO:0048472">
    <property type="term" value="F:threonine-phosphate decarboxylase activity"/>
    <property type="evidence" value="ECO:0007669"/>
    <property type="project" value="UniProtKB-EC"/>
</dbReference>
<sequence>MIIGHGGNKTALAKQLGCHVDEIIDMSANLNPLGPPERIKTVIQNNISAIGHLPEPDAWSMVQGFSRYHDIDPETVIAGNGTTWFIYTLPLALQAQNVLILGPTYSDYADACRMHHIEPKFWIADFENGFVPDLEAVSKMAAHADLVFICNPNNPTGVLLDPAFVTTLLQRHPRVCFVVDESYLPFVDHSEDVSLIQAGPFPNLLVLSSMSKIFAIPGLRTGFLSGAPDWIEKVRDFSQPWHVNALAQVVIQDIFDHPEQIAPFYETTRAFIAREKQWFLQKQENFSGLVPVPGHTGFILARLENHTALPVCERVGQDRILIRDCGNFHGLNQRFVRFSLKDRATNMKLADSLAKALTQ</sequence>
<evidence type="ECO:0000313" key="5">
    <source>
        <dbReference type="Proteomes" id="UP000014216"/>
    </source>
</evidence>
<dbReference type="InterPro" id="IPR004839">
    <property type="entry name" value="Aminotransferase_I/II_large"/>
</dbReference>
<dbReference type="AlphaFoldDB" id="S0FWD1"/>
<name>S0FWD1_9BACT</name>
<dbReference type="Proteomes" id="UP000014216">
    <property type="component" value="Unassembled WGS sequence"/>
</dbReference>
<dbReference type="RefSeq" id="WP_006966880.1">
    <property type="nucleotide sequence ID" value="NZ_APJX01000006.1"/>
</dbReference>
<dbReference type="InterPro" id="IPR015421">
    <property type="entry name" value="PyrdxlP-dep_Trfase_major"/>
</dbReference>
<dbReference type="EC" id="4.1.1.81" evidence="4"/>
<comment type="cofactor">
    <cofactor evidence="1">
        <name>pyridoxal 5'-phosphate</name>
        <dbReference type="ChEBI" id="CHEBI:597326"/>
    </cofactor>
</comment>
<dbReference type="CDD" id="cd00609">
    <property type="entry name" value="AAT_like"/>
    <property type="match status" value="1"/>
</dbReference>
<dbReference type="InterPro" id="IPR015422">
    <property type="entry name" value="PyrdxlP-dep_Trfase_small"/>
</dbReference>
<evidence type="ECO:0000313" key="4">
    <source>
        <dbReference type="EMBL" id="EMS79035.1"/>
    </source>
</evidence>
<comment type="caution">
    <text evidence="4">The sequence shown here is derived from an EMBL/GenBank/DDBJ whole genome shotgun (WGS) entry which is preliminary data.</text>
</comment>
<dbReference type="OrthoDB" id="9813612at2"/>
<dbReference type="Pfam" id="PF00155">
    <property type="entry name" value="Aminotran_1_2"/>
    <property type="match status" value="1"/>
</dbReference>
<dbReference type="Gene3D" id="3.90.1150.10">
    <property type="entry name" value="Aspartate Aminotransferase, domain 1"/>
    <property type="match status" value="1"/>
</dbReference>
<gene>
    <name evidence="4" type="primary">cobD</name>
    <name evidence="4" type="ORF">Dpo_6c02340</name>
</gene>
<keyword evidence="4" id="KW-0456">Lyase</keyword>
<evidence type="ECO:0000256" key="2">
    <source>
        <dbReference type="ARBA" id="ARBA00022898"/>
    </source>
</evidence>
<organism evidence="4 5">
    <name type="scientific">Desulfotignum phosphitoxidans DSM 13687</name>
    <dbReference type="NCBI Taxonomy" id="1286635"/>
    <lineage>
        <taxon>Bacteria</taxon>
        <taxon>Pseudomonadati</taxon>
        <taxon>Thermodesulfobacteriota</taxon>
        <taxon>Desulfobacteria</taxon>
        <taxon>Desulfobacterales</taxon>
        <taxon>Desulfobacteraceae</taxon>
        <taxon>Desulfotignum</taxon>
    </lineage>
</organism>
<dbReference type="Gene3D" id="3.40.640.10">
    <property type="entry name" value="Type I PLP-dependent aspartate aminotransferase-like (Major domain)"/>
    <property type="match status" value="1"/>
</dbReference>
<dbReference type="EMBL" id="APJX01000006">
    <property type="protein sequence ID" value="EMS79035.1"/>
    <property type="molecule type" value="Genomic_DNA"/>
</dbReference>